<dbReference type="GO" id="GO:0008410">
    <property type="term" value="F:CoA-transferase activity"/>
    <property type="evidence" value="ECO:0007669"/>
    <property type="project" value="TreeGrafter"/>
</dbReference>
<dbReference type="EMBL" id="MJIC01000015">
    <property type="protein sequence ID" value="OFI33323.1"/>
    <property type="molecule type" value="Genomic_DNA"/>
</dbReference>
<dbReference type="Proteomes" id="UP000176037">
    <property type="component" value="Unassembled WGS sequence"/>
</dbReference>
<dbReference type="OrthoDB" id="9058532at2"/>
<keyword evidence="3" id="KW-1185">Reference proteome</keyword>
<gene>
    <name evidence="2" type="ORF">BFC17_03415</name>
</gene>
<evidence type="ECO:0000313" key="3">
    <source>
        <dbReference type="Proteomes" id="UP000176037"/>
    </source>
</evidence>
<accession>A0A1E8FCV3</accession>
<dbReference type="Gene3D" id="3.30.1540.10">
    <property type="entry name" value="formyl-coa transferase, domain 3"/>
    <property type="match status" value="1"/>
</dbReference>
<dbReference type="InterPro" id="IPR050483">
    <property type="entry name" value="CoA-transferase_III_domain"/>
</dbReference>
<dbReference type="Gene3D" id="3.40.50.10540">
    <property type="entry name" value="Crotonobetainyl-coa:carnitine coa-transferase, domain 1"/>
    <property type="match status" value="1"/>
</dbReference>
<proteinExistence type="predicted"/>
<protein>
    <submittedName>
        <fullName evidence="2">CoA-transferase</fullName>
    </submittedName>
</protein>
<dbReference type="InterPro" id="IPR044855">
    <property type="entry name" value="CoA-Trfase_III_dom3_sf"/>
</dbReference>
<dbReference type="SUPFAM" id="SSF89796">
    <property type="entry name" value="CoA-transferase family III (CaiB/BaiF)"/>
    <property type="match status" value="1"/>
</dbReference>
<dbReference type="STRING" id="1856405.BFC17_03415"/>
<dbReference type="RefSeq" id="WP_070177699.1">
    <property type="nucleotide sequence ID" value="NZ_BMJR01000002.1"/>
</dbReference>
<name>A0A1E8FCV3_9ALTE</name>
<dbReference type="PANTHER" id="PTHR48207:SF3">
    <property type="entry name" value="SUCCINATE--HYDROXYMETHYLGLUTARATE COA-TRANSFERASE"/>
    <property type="match status" value="1"/>
</dbReference>
<dbReference type="PANTHER" id="PTHR48207">
    <property type="entry name" value="SUCCINATE--HYDROXYMETHYLGLUTARATE COA-TRANSFERASE"/>
    <property type="match status" value="1"/>
</dbReference>
<dbReference type="InterPro" id="IPR023606">
    <property type="entry name" value="CoA-Trfase_III_dom_1_sf"/>
</dbReference>
<dbReference type="AlphaFoldDB" id="A0A1E8FCV3"/>
<comment type="caution">
    <text evidence="2">The sequence shown here is derived from an EMBL/GenBank/DDBJ whole genome shotgun (WGS) entry which is preliminary data.</text>
</comment>
<reference evidence="2 3" key="1">
    <citation type="submission" date="2016-09" db="EMBL/GenBank/DDBJ databases">
        <title>Alteromonas lipolytica, a new species isolated from sea water.</title>
        <authorList>
            <person name="Wu Y.-H."/>
            <person name="Cheng H."/>
            <person name="Xu X.-W."/>
        </authorList>
    </citation>
    <scope>NUCLEOTIDE SEQUENCE [LARGE SCALE GENOMIC DNA]</scope>
    <source>
        <strain evidence="2 3">JW12</strain>
    </source>
</reference>
<dbReference type="Pfam" id="PF02515">
    <property type="entry name" value="CoA_transf_3"/>
    <property type="match status" value="1"/>
</dbReference>
<keyword evidence="1 2" id="KW-0808">Transferase</keyword>
<evidence type="ECO:0000313" key="2">
    <source>
        <dbReference type="EMBL" id="OFI33323.1"/>
    </source>
</evidence>
<evidence type="ECO:0000256" key="1">
    <source>
        <dbReference type="ARBA" id="ARBA00022679"/>
    </source>
</evidence>
<dbReference type="InterPro" id="IPR003673">
    <property type="entry name" value="CoA-Trfase_fam_III"/>
</dbReference>
<organism evidence="2 3">
    <name type="scientific">Alteromonas lipolytica</name>
    <dbReference type="NCBI Taxonomy" id="1856405"/>
    <lineage>
        <taxon>Bacteria</taxon>
        <taxon>Pseudomonadati</taxon>
        <taxon>Pseudomonadota</taxon>
        <taxon>Gammaproteobacteria</taxon>
        <taxon>Alteromonadales</taxon>
        <taxon>Alteromonadaceae</taxon>
        <taxon>Alteromonas/Salinimonas group</taxon>
        <taxon>Alteromonas</taxon>
    </lineage>
</organism>
<sequence length="398" mass="43375">MNKPAPLKGIRIITVEQYGAGPFASMFLADLGAEVIKIENPASGGDIARKSGPFFLGDDDSLFFQTFNRNKKSLSLNLKHEAGRKIFHELVASADAVMNNLRGDQPAKLGLDYASLQSVNPKIVCAHLSAYGRDNERAGWPGYDYLMQAEAGFMALTGSPETPPTRFGLSMVDFMTGATVSGALLAALVGVLKHGEGRDVDVSLFDVALQQLTYPATWYLNEGYTTERIGRSAHPSTVPCQLYTSKDGWVFVMCMTEKFWQLMIEGIGKPELGEDPRFATIKDRQSQRAELQAILDDAFAAQTTDHWVQLFGGKIPIAPVYELDQALQNNYVAQIGMLQHLPHAQNPDMRVVASPVKLDGERPDGKACSPLGADTDDILSSLGYSAEQVSELKAQDAI</sequence>